<sequence>MDTQTKATKRGPEDVMNHLAREAQHGKVKSILFLTPCHATPYYSMLHHNLPMKFLDCTPSEEKGIPDESDRFLMDPVPFVSEYAKKWSTPSHIVLFDSEEQKLRNFLISFGYREPGSLSVNRLAGPVILMFLPGERLCSFCYMDGVKPIQVAAARGNRAAVEILFPLTSKVDTVPTWTTDGILEYMQSETNKDETINAGETSRPKDTLSKEKNVPEVAPEVKKRAAEAKSRGDDVFKSKDFHTAIDSYTQAIDLDPTDATLLSNRSLCWIRLGQAEQALADAKACRAL</sequence>
<dbReference type="Pfam" id="PF25575">
    <property type="entry name" value="TPR_BSK1_C"/>
    <property type="match status" value="1"/>
</dbReference>
<dbReference type="InterPro" id="IPR058209">
    <property type="entry name" value="TPR_BSK1_C"/>
</dbReference>
<name>A0AAN9F4Y3_CROPI</name>
<evidence type="ECO:0000313" key="4">
    <source>
        <dbReference type="EMBL" id="KAK7268535.1"/>
    </source>
</evidence>
<comment type="caution">
    <text evidence="4">The sequence shown here is derived from an EMBL/GenBank/DDBJ whole genome shotgun (WGS) entry which is preliminary data.</text>
</comment>
<dbReference type="AlphaFoldDB" id="A0AAN9F4Y3"/>
<dbReference type="EMBL" id="JAYWIO010000004">
    <property type="protein sequence ID" value="KAK7268535.1"/>
    <property type="molecule type" value="Genomic_DNA"/>
</dbReference>
<dbReference type="SUPFAM" id="SSF48452">
    <property type="entry name" value="TPR-like"/>
    <property type="match status" value="1"/>
</dbReference>
<evidence type="ECO:0000256" key="1">
    <source>
        <dbReference type="PROSITE-ProRule" id="PRU00339"/>
    </source>
</evidence>
<dbReference type="InterPro" id="IPR051616">
    <property type="entry name" value="Cul2-RING_E3_ligase_SR"/>
</dbReference>
<dbReference type="Gene3D" id="1.25.40.10">
    <property type="entry name" value="Tetratricopeptide repeat domain"/>
    <property type="match status" value="1"/>
</dbReference>
<feature type="compositionally biased region" description="Basic and acidic residues" evidence="2">
    <location>
        <begin position="202"/>
        <end position="218"/>
    </location>
</feature>
<dbReference type="PANTHER" id="PTHR46224">
    <property type="entry name" value="ANKYRIN REPEAT FAMILY PROTEIN"/>
    <property type="match status" value="1"/>
</dbReference>
<organism evidence="4 5">
    <name type="scientific">Crotalaria pallida</name>
    <name type="common">Smooth rattlebox</name>
    <name type="synonym">Crotalaria striata</name>
    <dbReference type="NCBI Taxonomy" id="3830"/>
    <lineage>
        <taxon>Eukaryota</taxon>
        <taxon>Viridiplantae</taxon>
        <taxon>Streptophyta</taxon>
        <taxon>Embryophyta</taxon>
        <taxon>Tracheophyta</taxon>
        <taxon>Spermatophyta</taxon>
        <taxon>Magnoliopsida</taxon>
        <taxon>eudicotyledons</taxon>
        <taxon>Gunneridae</taxon>
        <taxon>Pentapetalae</taxon>
        <taxon>rosids</taxon>
        <taxon>fabids</taxon>
        <taxon>Fabales</taxon>
        <taxon>Fabaceae</taxon>
        <taxon>Papilionoideae</taxon>
        <taxon>50 kb inversion clade</taxon>
        <taxon>genistoids sensu lato</taxon>
        <taxon>core genistoids</taxon>
        <taxon>Crotalarieae</taxon>
        <taxon>Crotalaria</taxon>
    </lineage>
</organism>
<protein>
    <recommendedName>
        <fullName evidence="3">Serine/threonine-protein kinase BSK1-like TPR repeats domain-containing protein</fullName>
    </recommendedName>
</protein>
<proteinExistence type="predicted"/>
<evidence type="ECO:0000256" key="2">
    <source>
        <dbReference type="SAM" id="MobiDB-lite"/>
    </source>
</evidence>
<evidence type="ECO:0000259" key="3">
    <source>
        <dbReference type="Pfam" id="PF25575"/>
    </source>
</evidence>
<dbReference type="Proteomes" id="UP001372338">
    <property type="component" value="Unassembled WGS sequence"/>
</dbReference>
<dbReference type="PANTHER" id="PTHR46224:SF6">
    <property type="entry name" value="ANKYRIN REPEAT FAMILY PROTEIN"/>
    <property type="match status" value="1"/>
</dbReference>
<dbReference type="InterPro" id="IPR019734">
    <property type="entry name" value="TPR_rpt"/>
</dbReference>
<dbReference type="InterPro" id="IPR011990">
    <property type="entry name" value="TPR-like_helical_dom_sf"/>
</dbReference>
<accession>A0AAN9F4Y3</accession>
<feature type="domain" description="Serine/threonine-protein kinase BSK1-like TPR repeats" evidence="3">
    <location>
        <begin position="223"/>
        <end position="284"/>
    </location>
</feature>
<feature type="repeat" description="TPR" evidence="1">
    <location>
        <begin position="225"/>
        <end position="258"/>
    </location>
</feature>
<keyword evidence="1" id="KW-0802">TPR repeat</keyword>
<dbReference type="PROSITE" id="PS50005">
    <property type="entry name" value="TPR"/>
    <property type="match status" value="1"/>
</dbReference>
<evidence type="ECO:0000313" key="5">
    <source>
        <dbReference type="Proteomes" id="UP001372338"/>
    </source>
</evidence>
<keyword evidence="5" id="KW-1185">Reference proteome</keyword>
<gene>
    <name evidence="4" type="ORF">RIF29_21235</name>
</gene>
<feature type="region of interest" description="Disordered" evidence="2">
    <location>
        <begin position="189"/>
        <end position="218"/>
    </location>
</feature>
<reference evidence="4 5" key="1">
    <citation type="submission" date="2024-01" db="EMBL/GenBank/DDBJ databases">
        <title>The genomes of 5 underutilized Papilionoideae crops provide insights into root nodulation and disease resistanc.</title>
        <authorList>
            <person name="Yuan L."/>
        </authorList>
    </citation>
    <scope>NUCLEOTIDE SEQUENCE [LARGE SCALE GENOMIC DNA]</scope>
    <source>
        <strain evidence="4">ZHUSHIDOU_FW_LH</strain>
        <tissue evidence="4">Leaf</tissue>
    </source>
</reference>